<reference evidence="2 3" key="1">
    <citation type="submission" date="2022-01" db="EMBL/GenBank/DDBJ databases">
        <authorList>
            <person name="Xiong W."/>
            <person name="Schranz E."/>
        </authorList>
    </citation>
    <scope>NUCLEOTIDE SEQUENCE [LARGE SCALE GENOMIC DNA]</scope>
</reference>
<evidence type="ECO:0000313" key="3">
    <source>
        <dbReference type="Proteomes" id="UP001157418"/>
    </source>
</evidence>
<feature type="transmembrane region" description="Helical" evidence="1">
    <location>
        <begin position="91"/>
        <end position="111"/>
    </location>
</feature>
<dbReference type="AlphaFoldDB" id="A0AAU9M5H2"/>
<proteinExistence type="predicted"/>
<keyword evidence="1" id="KW-0812">Transmembrane</keyword>
<comment type="caution">
    <text evidence="2">The sequence shown here is derived from an EMBL/GenBank/DDBJ whole genome shotgun (WGS) entry which is preliminary data.</text>
</comment>
<evidence type="ECO:0000313" key="2">
    <source>
        <dbReference type="EMBL" id="CAH1421037.1"/>
    </source>
</evidence>
<dbReference type="Proteomes" id="UP001157418">
    <property type="component" value="Unassembled WGS sequence"/>
</dbReference>
<organism evidence="2 3">
    <name type="scientific">Lactuca virosa</name>
    <dbReference type="NCBI Taxonomy" id="75947"/>
    <lineage>
        <taxon>Eukaryota</taxon>
        <taxon>Viridiplantae</taxon>
        <taxon>Streptophyta</taxon>
        <taxon>Embryophyta</taxon>
        <taxon>Tracheophyta</taxon>
        <taxon>Spermatophyta</taxon>
        <taxon>Magnoliopsida</taxon>
        <taxon>eudicotyledons</taxon>
        <taxon>Gunneridae</taxon>
        <taxon>Pentapetalae</taxon>
        <taxon>asterids</taxon>
        <taxon>campanulids</taxon>
        <taxon>Asterales</taxon>
        <taxon>Asteraceae</taxon>
        <taxon>Cichorioideae</taxon>
        <taxon>Cichorieae</taxon>
        <taxon>Lactucinae</taxon>
        <taxon>Lactuca</taxon>
    </lineage>
</organism>
<sequence>MVGGSRVWDWMRMMLNFVDFHSVNWWGYFWNKFIYKGIDELCYWFESLLSNHVTCTCGIFCLDMILIEIIQMENPRHVIDAMSSMKLVLNLWRVGGGFLWIGLFLVCRKFLQRMELVYISIQMDSLLLKAMRKLFLFEEDKRSKRKRRIDGRRSGRRLWIESLIGFLYSRDNNDRIKWWPIYYEENEWIGKVQLSISSTIASDETTHLKLSSVGSSNPWELNIASPSDGRLYCIREGHSGTTQIPHFDWTGPLRPYPISKKHVIPAGIELPDWAVDVSH</sequence>
<keyword evidence="1" id="KW-1133">Transmembrane helix</keyword>
<evidence type="ECO:0000256" key="1">
    <source>
        <dbReference type="SAM" id="Phobius"/>
    </source>
</evidence>
<accession>A0AAU9M5H2</accession>
<keyword evidence="3" id="KW-1185">Reference proteome</keyword>
<protein>
    <submittedName>
        <fullName evidence="2">Uncharacterized protein</fullName>
    </submittedName>
</protein>
<dbReference type="EMBL" id="CAKMRJ010001112">
    <property type="protein sequence ID" value="CAH1421037.1"/>
    <property type="molecule type" value="Genomic_DNA"/>
</dbReference>
<keyword evidence="1" id="KW-0472">Membrane</keyword>
<name>A0AAU9M5H2_9ASTR</name>
<gene>
    <name evidence="2" type="ORF">LVIROSA_LOCUS8457</name>
</gene>